<evidence type="ECO:0000256" key="5">
    <source>
        <dbReference type="PROSITE-ProRule" id="PRU00182"/>
    </source>
</evidence>
<dbReference type="CDD" id="cd02869">
    <property type="entry name" value="PseudoU_synth_RluA_like"/>
    <property type="match status" value="1"/>
</dbReference>
<dbReference type="AlphaFoldDB" id="A0A075RHX0"/>
<evidence type="ECO:0000313" key="9">
    <source>
        <dbReference type="Proteomes" id="UP000005850"/>
    </source>
</evidence>
<dbReference type="RefSeq" id="WP_003334189.1">
    <property type="nucleotide sequence ID" value="NZ_CP007806.1"/>
</dbReference>
<keyword evidence="9" id="KW-1185">Reference proteome</keyword>
<dbReference type="Pfam" id="PF00849">
    <property type="entry name" value="PseudoU_synth_2"/>
    <property type="match status" value="1"/>
</dbReference>
<dbReference type="Gene3D" id="3.30.2350.10">
    <property type="entry name" value="Pseudouridine synthase"/>
    <property type="match status" value="1"/>
</dbReference>
<dbReference type="InterPro" id="IPR006225">
    <property type="entry name" value="PsdUridine_synth_RluC/D"/>
</dbReference>
<evidence type="ECO:0000256" key="4">
    <source>
        <dbReference type="PIRSR" id="PIRSR606225-1"/>
    </source>
</evidence>
<dbReference type="EC" id="5.4.99.-" evidence="6"/>
<proteinExistence type="inferred from homology"/>
<keyword evidence="3 6" id="KW-0413">Isomerase</keyword>
<dbReference type="KEGG" id="blr:BRLA_c044860"/>
<dbReference type="STRING" id="1042163.BRLA_c044860"/>
<dbReference type="InterPro" id="IPR020103">
    <property type="entry name" value="PsdUridine_synth_cat_dom_sf"/>
</dbReference>
<dbReference type="EMBL" id="CP007806">
    <property type="protein sequence ID" value="AIG28750.1"/>
    <property type="molecule type" value="Genomic_DNA"/>
</dbReference>
<evidence type="ECO:0000256" key="6">
    <source>
        <dbReference type="RuleBase" id="RU362028"/>
    </source>
</evidence>
<dbReference type="SUPFAM" id="SSF55120">
    <property type="entry name" value="Pseudouridine synthase"/>
    <property type="match status" value="1"/>
</dbReference>
<accession>A0A075RHX0</accession>
<name>A0A075RHX0_BRELA</name>
<dbReference type="PROSITE" id="PS50889">
    <property type="entry name" value="S4"/>
    <property type="match status" value="1"/>
</dbReference>
<reference evidence="8 9" key="1">
    <citation type="journal article" date="2011" name="J. Bacteriol.">
        <title>Genome sequence of Brevibacillus laterosporus LMG 15441, a pathogen of invertebrates.</title>
        <authorList>
            <person name="Djukic M."/>
            <person name="Poehlein A."/>
            <person name="Thurmer A."/>
            <person name="Daniel R."/>
        </authorList>
    </citation>
    <scope>NUCLEOTIDE SEQUENCE [LARGE SCALE GENOMIC DNA]</scope>
    <source>
        <strain evidence="8 9">LMG 15441</strain>
    </source>
</reference>
<dbReference type="GO" id="GO:0000455">
    <property type="term" value="P:enzyme-directed rRNA pseudouridine synthesis"/>
    <property type="evidence" value="ECO:0007669"/>
    <property type="project" value="TreeGrafter"/>
</dbReference>
<evidence type="ECO:0000259" key="7">
    <source>
        <dbReference type="Pfam" id="PF00849"/>
    </source>
</evidence>
<dbReference type="InterPro" id="IPR006145">
    <property type="entry name" value="PsdUridine_synth_RsuA/RluA"/>
</dbReference>
<comment type="function">
    <text evidence="6">Responsible for synthesis of pseudouridine from uracil.</text>
</comment>
<dbReference type="NCBIfam" id="TIGR00005">
    <property type="entry name" value="rluA_subfam"/>
    <property type="match status" value="1"/>
</dbReference>
<organism evidence="8 9">
    <name type="scientific">Brevibacillus laterosporus LMG 15441</name>
    <dbReference type="NCBI Taxonomy" id="1042163"/>
    <lineage>
        <taxon>Bacteria</taxon>
        <taxon>Bacillati</taxon>
        <taxon>Bacillota</taxon>
        <taxon>Bacilli</taxon>
        <taxon>Bacillales</taxon>
        <taxon>Paenibacillaceae</taxon>
        <taxon>Brevibacillus</taxon>
    </lineage>
</organism>
<dbReference type="GO" id="GO:0003723">
    <property type="term" value="F:RNA binding"/>
    <property type="evidence" value="ECO:0007669"/>
    <property type="project" value="UniProtKB-KW"/>
</dbReference>
<dbReference type="GO" id="GO:0009982">
    <property type="term" value="F:pseudouridine synthase activity"/>
    <property type="evidence" value="ECO:0007669"/>
    <property type="project" value="InterPro"/>
</dbReference>
<protein>
    <recommendedName>
        <fullName evidence="6">Pseudouridine synthase</fullName>
        <ecNumber evidence="6">5.4.99.-</ecNumber>
    </recommendedName>
</protein>
<dbReference type="PANTHER" id="PTHR21600">
    <property type="entry name" value="MITOCHONDRIAL RNA PSEUDOURIDINE SYNTHASE"/>
    <property type="match status" value="1"/>
</dbReference>
<dbReference type="CDD" id="cd00165">
    <property type="entry name" value="S4"/>
    <property type="match status" value="1"/>
</dbReference>
<gene>
    <name evidence="8" type="ORF">BRLA_c044860</name>
</gene>
<feature type="active site" evidence="4">
    <location>
        <position position="144"/>
    </location>
</feature>
<dbReference type="eggNOG" id="COG0564">
    <property type="taxonomic scope" value="Bacteria"/>
</dbReference>
<comment type="similarity">
    <text evidence="2 6">Belongs to the pseudouridine synthase RluA family.</text>
</comment>
<sequence length="312" mass="36151">MTMKRWLDHTVDDQEKGMTVEEIVRQKMSVSGRMLQRLTRSKGILVNRKVPFLKRQVKAGDVISVRIVDDKREQEALVMLPPAPFEIQLEVLYEDEYFIVVNKPTGMTTHPIREDQHDTLLNQLVLYWHKQGKSIMPHTVHRLDRETSGTILIAKSSYAHQLADKLIREGSIERNYVAFVTGRMQPESGTIAEPIKRDPMHKVKRQVHPKGEEAVTHYKVLASNDEVSLVDITLDTGRTHQIRVHFEYMGHPLVGDTLYRGSRMGFSNQALHAYQLCFKHPVTEELLEIKAPMPSKMKRFVEDRFFLPNFML</sequence>
<dbReference type="Proteomes" id="UP000005850">
    <property type="component" value="Chromosome"/>
</dbReference>
<dbReference type="InterPro" id="IPR050188">
    <property type="entry name" value="RluA_PseudoU_synthase"/>
</dbReference>
<keyword evidence="5" id="KW-0694">RNA-binding</keyword>
<evidence type="ECO:0000256" key="1">
    <source>
        <dbReference type="ARBA" id="ARBA00000073"/>
    </source>
</evidence>
<evidence type="ECO:0000313" key="8">
    <source>
        <dbReference type="EMBL" id="AIG28750.1"/>
    </source>
</evidence>
<dbReference type="FunFam" id="3.30.2350.10:FF:000005">
    <property type="entry name" value="Pseudouridine synthase"/>
    <property type="match status" value="1"/>
</dbReference>
<dbReference type="HOGENOM" id="CLU_016902_8_2_9"/>
<dbReference type="GO" id="GO:0140098">
    <property type="term" value="F:catalytic activity, acting on RNA"/>
    <property type="evidence" value="ECO:0007669"/>
    <property type="project" value="UniProtKB-ARBA"/>
</dbReference>
<comment type="catalytic activity">
    <reaction evidence="1 6">
        <text>a uridine in RNA = a pseudouridine in RNA</text>
        <dbReference type="Rhea" id="RHEA:48348"/>
        <dbReference type="Rhea" id="RHEA-COMP:12068"/>
        <dbReference type="Rhea" id="RHEA-COMP:12069"/>
        <dbReference type="ChEBI" id="CHEBI:65314"/>
        <dbReference type="ChEBI" id="CHEBI:65315"/>
    </reaction>
</comment>
<evidence type="ECO:0000256" key="2">
    <source>
        <dbReference type="ARBA" id="ARBA00010876"/>
    </source>
</evidence>
<dbReference type="PANTHER" id="PTHR21600:SF44">
    <property type="entry name" value="RIBOSOMAL LARGE SUBUNIT PSEUDOURIDINE SYNTHASE D"/>
    <property type="match status" value="1"/>
</dbReference>
<feature type="domain" description="Pseudouridine synthase RsuA/RluA-like" evidence="7">
    <location>
        <begin position="97"/>
        <end position="247"/>
    </location>
</feature>
<evidence type="ECO:0000256" key="3">
    <source>
        <dbReference type="ARBA" id="ARBA00023235"/>
    </source>
</evidence>